<proteinExistence type="predicted"/>
<feature type="region of interest" description="Disordered" evidence="1">
    <location>
        <begin position="34"/>
        <end position="70"/>
    </location>
</feature>
<feature type="compositionally biased region" description="Low complexity" evidence="1">
    <location>
        <begin position="40"/>
        <end position="60"/>
    </location>
</feature>
<keyword evidence="3" id="KW-1185">Reference proteome</keyword>
<name>A0A392U691_9FABA</name>
<evidence type="ECO:0000256" key="1">
    <source>
        <dbReference type="SAM" id="MobiDB-lite"/>
    </source>
</evidence>
<evidence type="ECO:0000313" key="2">
    <source>
        <dbReference type="EMBL" id="MCI69009.1"/>
    </source>
</evidence>
<dbReference type="AlphaFoldDB" id="A0A392U691"/>
<dbReference type="Proteomes" id="UP000265520">
    <property type="component" value="Unassembled WGS sequence"/>
</dbReference>
<comment type="caution">
    <text evidence="2">The sequence shown here is derived from an EMBL/GenBank/DDBJ whole genome shotgun (WGS) entry which is preliminary data.</text>
</comment>
<protein>
    <submittedName>
        <fullName evidence="2">Uncharacterized protein</fullName>
    </submittedName>
</protein>
<dbReference type="EMBL" id="LXQA010747357">
    <property type="protein sequence ID" value="MCI69009.1"/>
    <property type="molecule type" value="Genomic_DNA"/>
</dbReference>
<accession>A0A392U691</accession>
<sequence>DAHPAVSFHLARDVIHNWQADRNARQQQQISANLELSNDGNETGIGTTTATGQTQKVDTTVLGNNNTKEK</sequence>
<feature type="non-terminal residue" evidence="2">
    <location>
        <position position="1"/>
    </location>
</feature>
<organism evidence="2 3">
    <name type="scientific">Trifolium medium</name>
    <dbReference type="NCBI Taxonomy" id="97028"/>
    <lineage>
        <taxon>Eukaryota</taxon>
        <taxon>Viridiplantae</taxon>
        <taxon>Streptophyta</taxon>
        <taxon>Embryophyta</taxon>
        <taxon>Tracheophyta</taxon>
        <taxon>Spermatophyta</taxon>
        <taxon>Magnoliopsida</taxon>
        <taxon>eudicotyledons</taxon>
        <taxon>Gunneridae</taxon>
        <taxon>Pentapetalae</taxon>
        <taxon>rosids</taxon>
        <taxon>fabids</taxon>
        <taxon>Fabales</taxon>
        <taxon>Fabaceae</taxon>
        <taxon>Papilionoideae</taxon>
        <taxon>50 kb inversion clade</taxon>
        <taxon>NPAAA clade</taxon>
        <taxon>Hologalegina</taxon>
        <taxon>IRL clade</taxon>
        <taxon>Trifolieae</taxon>
        <taxon>Trifolium</taxon>
    </lineage>
</organism>
<feature type="compositionally biased region" description="Polar residues" evidence="1">
    <location>
        <begin position="61"/>
        <end position="70"/>
    </location>
</feature>
<reference evidence="2 3" key="1">
    <citation type="journal article" date="2018" name="Front. Plant Sci.">
        <title>Red Clover (Trifolium pratense) and Zigzag Clover (T. medium) - A Picture of Genomic Similarities and Differences.</title>
        <authorList>
            <person name="Dluhosova J."/>
            <person name="Istvanek J."/>
            <person name="Nedelnik J."/>
            <person name="Repkova J."/>
        </authorList>
    </citation>
    <scope>NUCLEOTIDE SEQUENCE [LARGE SCALE GENOMIC DNA]</scope>
    <source>
        <strain evidence="3">cv. 10/8</strain>
        <tissue evidence="2">Leaf</tissue>
    </source>
</reference>
<evidence type="ECO:0000313" key="3">
    <source>
        <dbReference type="Proteomes" id="UP000265520"/>
    </source>
</evidence>